<dbReference type="SMART" id="SM01049">
    <property type="entry name" value="Cache_2"/>
    <property type="match status" value="1"/>
</dbReference>
<evidence type="ECO:0000256" key="7">
    <source>
        <dbReference type="ARBA" id="ARBA00029447"/>
    </source>
</evidence>
<feature type="domain" description="Methyl-accepting transducer" evidence="11">
    <location>
        <begin position="395"/>
        <end position="617"/>
    </location>
</feature>
<evidence type="ECO:0000256" key="1">
    <source>
        <dbReference type="ARBA" id="ARBA00004651"/>
    </source>
</evidence>
<keyword evidence="3" id="KW-0145">Chemotaxis</keyword>
<dbReference type="STRING" id="28200.GCA_001572935_01050"/>
<keyword evidence="9" id="KW-0175">Coiled coil</keyword>
<feature type="transmembrane region" description="Helical" evidence="10">
    <location>
        <begin position="209"/>
        <end position="232"/>
    </location>
</feature>
<dbReference type="Pfam" id="PF08269">
    <property type="entry name" value="dCache_2"/>
    <property type="match status" value="1"/>
</dbReference>
<dbReference type="Pfam" id="PF00015">
    <property type="entry name" value="MCPsignal"/>
    <property type="match status" value="1"/>
</dbReference>
<evidence type="ECO:0000256" key="2">
    <source>
        <dbReference type="ARBA" id="ARBA00022475"/>
    </source>
</evidence>
<proteinExistence type="inferred from homology"/>
<keyword evidence="5 10" id="KW-1133">Transmembrane helix</keyword>
<evidence type="ECO:0000256" key="4">
    <source>
        <dbReference type="ARBA" id="ARBA00022692"/>
    </source>
</evidence>
<keyword evidence="2" id="KW-1003">Cell membrane</keyword>
<dbReference type="GO" id="GO:0004888">
    <property type="term" value="F:transmembrane signaling receptor activity"/>
    <property type="evidence" value="ECO:0007669"/>
    <property type="project" value="InterPro"/>
</dbReference>
<dbReference type="InterPro" id="IPR004089">
    <property type="entry name" value="MCPsignal_dom"/>
</dbReference>
<evidence type="ECO:0000256" key="3">
    <source>
        <dbReference type="ARBA" id="ARBA00022500"/>
    </source>
</evidence>
<dbReference type="EMBL" id="QEYI01000002">
    <property type="protein sequence ID" value="PWE22230.1"/>
    <property type="molecule type" value="Genomic_DNA"/>
</dbReference>
<evidence type="ECO:0000256" key="5">
    <source>
        <dbReference type="ARBA" id="ARBA00022989"/>
    </source>
</evidence>
<evidence type="ECO:0000256" key="10">
    <source>
        <dbReference type="SAM" id="Phobius"/>
    </source>
</evidence>
<dbReference type="SUPFAM" id="SSF58104">
    <property type="entry name" value="Methyl-accepting chemotaxis protein (MCP) signaling domain"/>
    <property type="match status" value="1"/>
</dbReference>
<dbReference type="AlphaFoldDB" id="A0A2U2C1L9"/>
<dbReference type="GO" id="GO:0007165">
    <property type="term" value="P:signal transduction"/>
    <property type="evidence" value="ECO:0007669"/>
    <property type="project" value="UniProtKB-KW"/>
</dbReference>
<dbReference type="PROSITE" id="PS50111">
    <property type="entry name" value="CHEMOTAXIS_TRANSDUC_2"/>
    <property type="match status" value="1"/>
</dbReference>
<comment type="subcellular location">
    <subcellularLocation>
        <location evidence="1">Cell membrane</location>
        <topology evidence="1">Multi-pass membrane protein</topology>
    </subcellularLocation>
</comment>
<dbReference type="RefSeq" id="WP_109066378.1">
    <property type="nucleotide sequence ID" value="NZ_JAUQUE010000003.1"/>
</dbReference>
<keyword evidence="4 10" id="KW-0812">Transmembrane</keyword>
<accession>A0A2U2C1L9</accession>
<dbReference type="Gene3D" id="1.10.287.950">
    <property type="entry name" value="Methyl-accepting chemotaxis protein"/>
    <property type="match status" value="1"/>
</dbReference>
<dbReference type="GO" id="GO:0005886">
    <property type="term" value="C:plasma membrane"/>
    <property type="evidence" value="ECO:0007669"/>
    <property type="project" value="UniProtKB-SubCell"/>
</dbReference>
<dbReference type="PANTHER" id="PTHR43531">
    <property type="entry name" value="PROTEIN ICFG"/>
    <property type="match status" value="1"/>
</dbReference>
<comment type="similarity">
    <text evidence="7">Belongs to the methyl-accepting chemotaxis (MCP) protein family.</text>
</comment>
<name>A0A2U2C1L9_9BACT</name>
<dbReference type="Proteomes" id="UP000245014">
    <property type="component" value="Unassembled WGS sequence"/>
</dbReference>
<evidence type="ECO:0000313" key="12">
    <source>
        <dbReference type="EMBL" id="PWE22230.1"/>
    </source>
</evidence>
<dbReference type="CDD" id="cd11386">
    <property type="entry name" value="MCP_signal"/>
    <property type="match status" value="1"/>
</dbReference>
<feature type="coiled-coil region" evidence="9">
    <location>
        <begin position="525"/>
        <end position="584"/>
    </location>
</feature>
<evidence type="ECO:0000256" key="8">
    <source>
        <dbReference type="PROSITE-ProRule" id="PRU00284"/>
    </source>
</evidence>
<evidence type="ECO:0000256" key="6">
    <source>
        <dbReference type="ARBA" id="ARBA00023136"/>
    </source>
</evidence>
<feature type="coiled-coil region" evidence="9">
    <location>
        <begin position="407"/>
        <end position="451"/>
    </location>
</feature>
<dbReference type="SMART" id="SM00283">
    <property type="entry name" value="MA"/>
    <property type="match status" value="1"/>
</dbReference>
<dbReference type="PRINTS" id="PR00260">
    <property type="entry name" value="CHEMTRNSDUCR"/>
</dbReference>
<organism evidence="12 13">
    <name type="scientific">Aliarcobacter skirrowii</name>
    <dbReference type="NCBI Taxonomy" id="28200"/>
    <lineage>
        <taxon>Bacteria</taxon>
        <taxon>Pseudomonadati</taxon>
        <taxon>Campylobacterota</taxon>
        <taxon>Epsilonproteobacteria</taxon>
        <taxon>Campylobacterales</taxon>
        <taxon>Arcobacteraceae</taxon>
        <taxon>Aliarcobacter</taxon>
    </lineage>
</organism>
<dbReference type="InterPro" id="IPR051310">
    <property type="entry name" value="MCP_chemotaxis"/>
</dbReference>
<keyword evidence="6 10" id="KW-0472">Membrane</keyword>
<feature type="transmembrane region" description="Helical" evidence="10">
    <location>
        <begin position="6"/>
        <end position="25"/>
    </location>
</feature>
<protein>
    <submittedName>
        <fullName evidence="12">Chemotaxis protein</fullName>
    </submittedName>
</protein>
<evidence type="ECO:0000256" key="9">
    <source>
        <dbReference type="SAM" id="Coils"/>
    </source>
</evidence>
<keyword evidence="8" id="KW-0807">Transducer</keyword>
<dbReference type="InterPro" id="IPR004090">
    <property type="entry name" value="Chemotax_Me-accpt_rcpt"/>
</dbReference>
<dbReference type="InterPro" id="IPR033480">
    <property type="entry name" value="sCache_2"/>
</dbReference>
<dbReference type="Gene3D" id="6.10.340.10">
    <property type="match status" value="1"/>
</dbReference>
<evidence type="ECO:0000259" key="11">
    <source>
        <dbReference type="PROSITE" id="PS50111"/>
    </source>
</evidence>
<sequence length="639" mass="71961">MQINSLKIKLLAIIILPFSIGVFILSGINFEGTHKTLDTTLERFEKSITREKESLIKHQFEVVQSLINTIIKKEKDVEIAKEKVIELLTGIRYLDDKSGYFFAYEKRGEDYYFAFHPANPKLNNQKTNIKAPDIKGYAFREDLIKYAKDTKYVYYHYENPATKEIVLKMASSIYIPEFNWILVTGIYADDIKREINLVQDRVIKDLNKLFWIAIFVTIFLNIVLIIIIIPSINKIILKPLNIFQNTLETFFKYLNGDSKTVNRIKNYSKDEIGQMSKTLDENIEIARKEIEDNNIFIDNSIEILGKFQKGDLSQRLNVEVEDQNLIKLKSVINKMAEELEQNIVNILKVIDEYSRYNYMNKVDTSKISNHILKLANGVNTLGSSITKMLIENKNNGETLSQSSNTLLENVEKLNESSTTTAANLEETAASLEEMTSNLRSSTQNVEKMSNIAMSVTSKATSGESLAKQTAQAMEEINKEVTSINEAITVIDNIAFQTNILSLNAAVEAATAGEAGKGFAVVAQEVRNLASRSAEAAKEIKELVESATKKANSGKTVANEMIDGYLELNSDIQETINLIKDFENASKEQLLGIEQINSAVSQLDQKTQENANVTSATKDIAISTNNIAKLIIDDVNEKRF</sequence>
<dbReference type="PANTHER" id="PTHR43531:SF11">
    <property type="entry name" value="METHYL-ACCEPTING CHEMOTAXIS PROTEIN 3"/>
    <property type="match status" value="1"/>
</dbReference>
<dbReference type="Gene3D" id="3.30.450.20">
    <property type="entry name" value="PAS domain"/>
    <property type="match status" value="1"/>
</dbReference>
<dbReference type="GO" id="GO:0006935">
    <property type="term" value="P:chemotaxis"/>
    <property type="evidence" value="ECO:0007669"/>
    <property type="project" value="UniProtKB-KW"/>
</dbReference>
<evidence type="ECO:0000313" key="13">
    <source>
        <dbReference type="Proteomes" id="UP000245014"/>
    </source>
</evidence>
<comment type="caution">
    <text evidence="12">The sequence shown here is derived from an EMBL/GenBank/DDBJ whole genome shotgun (WGS) entry which is preliminary data.</text>
</comment>
<dbReference type="InterPro" id="IPR004010">
    <property type="entry name" value="Double_Cache_2"/>
</dbReference>
<gene>
    <name evidence="12" type="ORF">DF188_03725</name>
</gene>
<reference evidence="12 13" key="1">
    <citation type="submission" date="2018-05" db="EMBL/GenBank/DDBJ databases">
        <title>Antimicrobial susceptibility testing and genomic analysis of Arcobacter skirrowii strains and one Arcobacter butzleri isolated from German poultry farms.</title>
        <authorList>
            <person name="Haenel I."/>
            <person name="Hotzel H."/>
            <person name="Tomaso H."/>
            <person name="Busch A."/>
        </authorList>
    </citation>
    <scope>NUCLEOTIDE SEQUENCE [LARGE SCALE GENOMIC DNA]</scope>
    <source>
        <strain evidence="13">v</strain>
    </source>
</reference>